<evidence type="ECO:0000256" key="1">
    <source>
        <dbReference type="SAM" id="MobiDB-lite"/>
    </source>
</evidence>
<sequence>MLSWDIVFWANKENVDYIPSCWAVDDDRTAYKWPQGVSQEIRLCLIGTCDPLNNVKYRISKGTAKRRDIKDLEKAKRLCEKAMYSSSVDTTDVDDVPDQINKNNNKNIATKPENKNHTNLSCGSPIGYVSIDKGKASTTPKSVGSHNTKKFNARISYSSDDEDNDVLLPLHRFASPTISSDVTAKNSNAFTPPRGSKRSIVNEDTTSNQSAKKAKHRTNSSSGSHYVDGIFELDQMRRISYDLSLLLVKW</sequence>
<feature type="region of interest" description="Disordered" evidence="1">
    <location>
        <begin position="182"/>
        <end position="223"/>
    </location>
</feature>
<organism evidence="2 3">
    <name type="scientific">Agrilus planipennis</name>
    <name type="common">Emerald ash borer</name>
    <name type="synonym">Agrilus marcopoli</name>
    <dbReference type="NCBI Taxonomy" id="224129"/>
    <lineage>
        <taxon>Eukaryota</taxon>
        <taxon>Metazoa</taxon>
        <taxon>Ecdysozoa</taxon>
        <taxon>Arthropoda</taxon>
        <taxon>Hexapoda</taxon>
        <taxon>Insecta</taxon>
        <taxon>Pterygota</taxon>
        <taxon>Neoptera</taxon>
        <taxon>Endopterygota</taxon>
        <taxon>Coleoptera</taxon>
        <taxon>Polyphaga</taxon>
        <taxon>Elateriformia</taxon>
        <taxon>Buprestoidea</taxon>
        <taxon>Buprestidae</taxon>
        <taxon>Agrilinae</taxon>
        <taxon>Agrilus</taxon>
    </lineage>
</organism>
<proteinExistence type="predicted"/>
<reference evidence="3" key="1">
    <citation type="submission" date="2025-08" db="UniProtKB">
        <authorList>
            <consortium name="RefSeq"/>
        </authorList>
    </citation>
    <scope>IDENTIFICATION</scope>
    <source>
        <tissue evidence="3">Entire body</tissue>
    </source>
</reference>
<dbReference type="OrthoDB" id="6775237at2759"/>
<evidence type="ECO:0000313" key="3">
    <source>
        <dbReference type="RefSeq" id="XP_025834352.1"/>
    </source>
</evidence>
<dbReference type="RefSeq" id="XP_025834352.1">
    <property type="nucleotide sequence ID" value="XM_025978567.1"/>
</dbReference>
<evidence type="ECO:0000313" key="2">
    <source>
        <dbReference type="Proteomes" id="UP000192223"/>
    </source>
</evidence>
<accession>A0A7F5REG2</accession>
<feature type="compositionally biased region" description="Polar residues" evidence="1">
    <location>
        <begin position="202"/>
        <end position="211"/>
    </location>
</feature>
<dbReference type="AlphaFoldDB" id="A0A7F5REG2"/>
<dbReference type="Proteomes" id="UP000192223">
    <property type="component" value="Unplaced"/>
</dbReference>
<name>A0A7F5REG2_AGRPL</name>
<protein>
    <submittedName>
        <fullName evidence="3">Uncharacterized protein LOC108742349 isoform X2</fullName>
    </submittedName>
</protein>
<dbReference type="GeneID" id="108742349"/>
<keyword evidence="2" id="KW-1185">Reference proteome</keyword>
<gene>
    <name evidence="3" type="primary">LOC108742349</name>
</gene>